<dbReference type="InterPro" id="IPR020094">
    <property type="entry name" value="TruA/RsuA/RluB/E/F_N"/>
</dbReference>
<comment type="catalytic activity">
    <reaction evidence="4">
        <text>a uridine in tRNA = a pseudouridine in tRNA</text>
        <dbReference type="Rhea" id="RHEA:54572"/>
        <dbReference type="Rhea" id="RHEA-COMP:13339"/>
        <dbReference type="Rhea" id="RHEA-COMP:13934"/>
        <dbReference type="ChEBI" id="CHEBI:65314"/>
        <dbReference type="ChEBI" id="CHEBI:65315"/>
    </reaction>
</comment>
<feature type="compositionally biased region" description="Low complexity" evidence="5">
    <location>
        <begin position="390"/>
        <end position="405"/>
    </location>
</feature>
<dbReference type="PANTHER" id="PTHR11142">
    <property type="entry name" value="PSEUDOURIDYLATE SYNTHASE"/>
    <property type="match status" value="1"/>
</dbReference>
<evidence type="ECO:0000256" key="5">
    <source>
        <dbReference type="SAM" id="MobiDB-lite"/>
    </source>
</evidence>
<feature type="compositionally biased region" description="Pro residues" evidence="5">
    <location>
        <begin position="1"/>
        <end position="14"/>
    </location>
</feature>
<dbReference type="FunFam" id="3.30.70.580:FF:000002">
    <property type="entry name" value="tRNA pseudouridine synthase"/>
    <property type="match status" value="1"/>
</dbReference>
<dbReference type="Proteomes" id="UP000002630">
    <property type="component" value="Linkage Group LG06"/>
</dbReference>
<keyword evidence="7" id="KW-1185">Reference proteome</keyword>
<dbReference type="InterPro" id="IPR020095">
    <property type="entry name" value="PsdUridine_synth_TruA_C"/>
</dbReference>
<dbReference type="EMBL" id="FN649731">
    <property type="protein sequence ID" value="CBN78481.1"/>
    <property type="molecule type" value="Genomic_DNA"/>
</dbReference>
<feature type="region of interest" description="Disordered" evidence="5">
    <location>
        <begin position="382"/>
        <end position="413"/>
    </location>
</feature>
<dbReference type="eggNOG" id="KOG2553">
    <property type="taxonomic scope" value="Eukaryota"/>
</dbReference>
<dbReference type="FunCoup" id="D8LDS4">
    <property type="interactions" value="178"/>
</dbReference>
<reference evidence="6 7" key="1">
    <citation type="journal article" date="2010" name="Nature">
        <title>The Ectocarpus genome and the independent evolution of multicellularity in brown algae.</title>
        <authorList>
            <person name="Cock J.M."/>
            <person name="Sterck L."/>
            <person name="Rouze P."/>
            <person name="Scornet D."/>
            <person name="Allen A.E."/>
            <person name="Amoutzias G."/>
            <person name="Anthouard V."/>
            <person name="Artiguenave F."/>
            <person name="Aury J.M."/>
            <person name="Badger J.H."/>
            <person name="Beszteri B."/>
            <person name="Billiau K."/>
            <person name="Bonnet E."/>
            <person name="Bothwell J.H."/>
            <person name="Bowler C."/>
            <person name="Boyen C."/>
            <person name="Brownlee C."/>
            <person name="Carrano C.J."/>
            <person name="Charrier B."/>
            <person name="Cho G.Y."/>
            <person name="Coelho S.M."/>
            <person name="Collen J."/>
            <person name="Corre E."/>
            <person name="Da Silva C."/>
            <person name="Delage L."/>
            <person name="Delaroque N."/>
            <person name="Dittami S.M."/>
            <person name="Doulbeau S."/>
            <person name="Elias M."/>
            <person name="Farnham G."/>
            <person name="Gachon C.M."/>
            <person name="Gschloessl B."/>
            <person name="Heesch S."/>
            <person name="Jabbari K."/>
            <person name="Jubin C."/>
            <person name="Kawai H."/>
            <person name="Kimura K."/>
            <person name="Kloareg B."/>
            <person name="Kupper F.C."/>
            <person name="Lang D."/>
            <person name="Le Bail A."/>
            <person name="Leblanc C."/>
            <person name="Lerouge P."/>
            <person name="Lohr M."/>
            <person name="Lopez P.J."/>
            <person name="Martens C."/>
            <person name="Maumus F."/>
            <person name="Michel G."/>
            <person name="Miranda-Saavedra D."/>
            <person name="Morales J."/>
            <person name="Moreau H."/>
            <person name="Motomura T."/>
            <person name="Nagasato C."/>
            <person name="Napoli C.A."/>
            <person name="Nelson D.R."/>
            <person name="Nyvall-Collen P."/>
            <person name="Peters A.F."/>
            <person name="Pommier C."/>
            <person name="Potin P."/>
            <person name="Poulain J."/>
            <person name="Quesneville H."/>
            <person name="Read B."/>
            <person name="Rensing S.A."/>
            <person name="Ritter A."/>
            <person name="Rousvoal S."/>
            <person name="Samanta M."/>
            <person name="Samson G."/>
            <person name="Schroeder D.C."/>
            <person name="Segurens B."/>
            <person name="Strittmatter M."/>
            <person name="Tonon T."/>
            <person name="Tregear J.W."/>
            <person name="Valentin K."/>
            <person name="von Dassow P."/>
            <person name="Yamagishi T."/>
            <person name="Van de Peer Y."/>
            <person name="Wincker P."/>
        </authorList>
    </citation>
    <scope>NUCLEOTIDE SEQUENCE [LARGE SCALE GENOMIC DNA]</scope>
    <source>
        <strain evidence="7">Ec32 / CCAP1310/4</strain>
    </source>
</reference>
<dbReference type="SUPFAM" id="SSF55120">
    <property type="entry name" value="Pseudouridine synthase"/>
    <property type="match status" value="2"/>
</dbReference>
<proteinExistence type="inferred from homology"/>
<feature type="region of interest" description="Disordered" evidence="5">
    <location>
        <begin position="318"/>
        <end position="347"/>
    </location>
</feature>
<dbReference type="OrthoDB" id="10256309at2759"/>
<dbReference type="GO" id="GO:0005634">
    <property type="term" value="C:nucleus"/>
    <property type="evidence" value="ECO:0007669"/>
    <property type="project" value="TreeGrafter"/>
</dbReference>
<dbReference type="GO" id="GO:0003723">
    <property type="term" value="F:RNA binding"/>
    <property type="evidence" value="ECO:0007669"/>
    <property type="project" value="InterPro"/>
</dbReference>
<name>D8LDS4_ECTSI</name>
<feature type="region of interest" description="Disordered" evidence="5">
    <location>
        <begin position="209"/>
        <end position="262"/>
    </location>
</feature>
<dbReference type="EMBL" id="FN647912">
    <property type="protein sequence ID" value="CBN78481.1"/>
    <property type="molecule type" value="Genomic_DNA"/>
</dbReference>
<gene>
    <name evidence="6" type="ORF">Esi_0126_0007</name>
</gene>
<evidence type="ECO:0000313" key="6">
    <source>
        <dbReference type="EMBL" id="CBN78481.1"/>
    </source>
</evidence>
<protein>
    <submittedName>
        <fullName evidence="6">Pseudouridylate synthase, putative</fullName>
    </submittedName>
</protein>
<dbReference type="Gene3D" id="3.30.70.580">
    <property type="entry name" value="Pseudouridine synthase I, catalytic domain, N-terminal subdomain"/>
    <property type="match status" value="1"/>
</dbReference>
<keyword evidence="3" id="KW-0413">Isomerase</keyword>
<comment type="similarity">
    <text evidence="1">Belongs to the tRNA pseudouridine synthase TruA family.</text>
</comment>
<feature type="compositionally biased region" description="Low complexity" evidence="5">
    <location>
        <begin position="222"/>
        <end position="236"/>
    </location>
</feature>
<feature type="region of interest" description="Disordered" evidence="5">
    <location>
        <begin position="720"/>
        <end position="743"/>
    </location>
</feature>
<organism evidence="6 7">
    <name type="scientific">Ectocarpus siliculosus</name>
    <name type="common">Brown alga</name>
    <name type="synonym">Conferva siliculosa</name>
    <dbReference type="NCBI Taxonomy" id="2880"/>
    <lineage>
        <taxon>Eukaryota</taxon>
        <taxon>Sar</taxon>
        <taxon>Stramenopiles</taxon>
        <taxon>Ochrophyta</taxon>
        <taxon>PX clade</taxon>
        <taxon>Phaeophyceae</taxon>
        <taxon>Ectocarpales</taxon>
        <taxon>Ectocarpaceae</taxon>
        <taxon>Ectocarpus</taxon>
    </lineage>
</organism>
<evidence type="ECO:0000256" key="2">
    <source>
        <dbReference type="ARBA" id="ARBA00022694"/>
    </source>
</evidence>
<dbReference type="STRING" id="2880.D8LDS4"/>
<dbReference type="InterPro" id="IPR020103">
    <property type="entry name" value="PsdUridine_synth_cat_dom_sf"/>
</dbReference>
<evidence type="ECO:0000313" key="7">
    <source>
        <dbReference type="Proteomes" id="UP000002630"/>
    </source>
</evidence>
<keyword evidence="2" id="KW-0819">tRNA processing</keyword>
<dbReference type="Gene3D" id="3.30.70.660">
    <property type="entry name" value="Pseudouridine synthase I, catalytic domain, C-terminal subdomain"/>
    <property type="match status" value="2"/>
</dbReference>
<evidence type="ECO:0000256" key="3">
    <source>
        <dbReference type="ARBA" id="ARBA00023235"/>
    </source>
</evidence>
<evidence type="ECO:0000256" key="4">
    <source>
        <dbReference type="ARBA" id="ARBA00036943"/>
    </source>
</evidence>
<accession>D8LDS4</accession>
<dbReference type="AlphaFoldDB" id="D8LDS4"/>
<dbReference type="GO" id="GO:0031119">
    <property type="term" value="P:tRNA pseudouridine synthesis"/>
    <property type="evidence" value="ECO:0007669"/>
    <property type="project" value="TreeGrafter"/>
</dbReference>
<dbReference type="PANTHER" id="PTHR11142:SF4">
    <property type="entry name" value="PSEUDOURIDYLATE SYNTHASE 1 HOMOLOG"/>
    <property type="match status" value="1"/>
</dbReference>
<sequence>MIGPELPPAPPPPTLYDADGNELSKPTKRKVAIVVGYVGTAFHGWQQSTDAQNVRTVEGELETALWKAGAIADSNYGDLNKIGWGRTSRTDKGVHASKTVAAAKLLLPQETFTATGMSQYGKDKLNEKLPDDIRCFSVSKVPKSFRGREECTLREYTYYLPRELLPDDEALGKFRELLKLFVGTHSFHNYASTKGRQLKEVRKRVKASIDLKKSGGKPAPGPEKAAGGAVSVSAPGSEEDAAAAAAGGGGDAGESGSKKRRWVSKDEWRTYRYKKKSAADQKADDAWFGKQSAAGAAPEESVGAAAAAEPPVVAVAGAEQQASGDEGPESASPRSIEGGTSGDAVGSADAGSAAAVAAAVTPKDVAGAGGAAGAEGAVVKSDGGGGEAGGDAASAVSAPGAQEAAGVGGEDEGPEKQILLRELRTSIYRCEALDGIVSYTRPGQDTPDEFVRIDIRGKAFVYNQIRLMIGGALGEARGDLWSGFVEAALKTPYKLRVPLAPAEGLVLESQAFTRHTNALVLDPRDLGSIGGTLAVWGESKEGNAMKTTGRLQTLLTREQLREAARWSDKHILPAVADAWETRGTAKLFLEAVEKFFVGQQQEEPLLKAIAENLSEISESERRAEEKYNKFRVLAKERGSTKYKDLLPKSIATGIICKFRLLPGNKVSAIQRGVVERMNKGELPPLAEVEEILAFLEKIGVDQVALDGGFVAPDFEGGGGGGGGGGAAAKSAAPLAAAETATTT</sequence>
<dbReference type="InterPro" id="IPR001406">
    <property type="entry name" value="PsdUridine_synth_TruA"/>
</dbReference>
<dbReference type="OMA" id="TLREYEY"/>
<feature type="region of interest" description="Disordered" evidence="5">
    <location>
        <begin position="1"/>
        <end position="20"/>
    </location>
</feature>
<dbReference type="GO" id="GO:0009982">
    <property type="term" value="F:pseudouridine synthase activity"/>
    <property type="evidence" value="ECO:0007669"/>
    <property type="project" value="InterPro"/>
</dbReference>
<feature type="compositionally biased region" description="Low complexity" evidence="5">
    <location>
        <begin position="727"/>
        <end position="743"/>
    </location>
</feature>
<dbReference type="InParanoid" id="D8LDS4"/>
<evidence type="ECO:0000256" key="1">
    <source>
        <dbReference type="ARBA" id="ARBA00009375"/>
    </source>
</evidence>
<dbReference type="GO" id="GO:1990481">
    <property type="term" value="P:mRNA pseudouridine synthesis"/>
    <property type="evidence" value="ECO:0007669"/>
    <property type="project" value="TreeGrafter"/>
</dbReference>